<dbReference type="SUPFAM" id="SSF53187">
    <property type="entry name" value="Zn-dependent exopeptidases"/>
    <property type="match status" value="1"/>
</dbReference>
<organism evidence="15 16">
    <name type="scientific">Pseudolycoriella hygida</name>
    <dbReference type="NCBI Taxonomy" id="35572"/>
    <lineage>
        <taxon>Eukaryota</taxon>
        <taxon>Metazoa</taxon>
        <taxon>Ecdysozoa</taxon>
        <taxon>Arthropoda</taxon>
        <taxon>Hexapoda</taxon>
        <taxon>Insecta</taxon>
        <taxon>Pterygota</taxon>
        <taxon>Neoptera</taxon>
        <taxon>Endopterygota</taxon>
        <taxon>Diptera</taxon>
        <taxon>Nematocera</taxon>
        <taxon>Sciaroidea</taxon>
        <taxon>Sciaridae</taxon>
        <taxon>Pseudolycoriella</taxon>
    </lineage>
</organism>
<dbReference type="Gene3D" id="3.40.630.10">
    <property type="entry name" value="Zn peptidases"/>
    <property type="match status" value="1"/>
</dbReference>
<evidence type="ECO:0000256" key="10">
    <source>
        <dbReference type="ARBA" id="ARBA00023049"/>
    </source>
</evidence>
<keyword evidence="16" id="KW-1185">Reference proteome</keyword>
<evidence type="ECO:0000313" key="16">
    <source>
        <dbReference type="Proteomes" id="UP001151699"/>
    </source>
</evidence>
<evidence type="ECO:0000256" key="4">
    <source>
        <dbReference type="ARBA" id="ARBA00022525"/>
    </source>
</evidence>
<reference evidence="15" key="1">
    <citation type="submission" date="2022-07" db="EMBL/GenBank/DDBJ databases">
        <authorList>
            <person name="Trinca V."/>
            <person name="Uliana J.V.C."/>
            <person name="Torres T.T."/>
            <person name="Ward R.J."/>
            <person name="Monesi N."/>
        </authorList>
    </citation>
    <scope>NUCLEOTIDE SEQUENCE</scope>
    <source>
        <strain evidence="15">HSMRA1968</strain>
        <tissue evidence="15">Whole embryos</tissue>
    </source>
</reference>
<comment type="caution">
    <text evidence="15">The sequence shown here is derived from an EMBL/GenBank/DDBJ whole genome shotgun (WGS) entry which is preliminary data.</text>
</comment>
<evidence type="ECO:0000256" key="3">
    <source>
        <dbReference type="ARBA" id="ARBA00005988"/>
    </source>
</evidence>
<dbReference type="GO" id="GO:0004181">
    <property type="term" value="F:metallocarboxypeptidase activity"/>
    <property type="evidence" value="ECO:0007669"/>
    <property type="project" value="InterPro"/>
</dbReference>
<dbReference type="EMBL" id="WJQU01000001">
    <property type="protein sequence ID" value="KAJ6646192.1"/>
    <property type="molecule type" value="Genomic_DNA"/>
</dbReference>
<keyword evidence="4" id="KW-0964">Secreted</keyword>
<evidence type="ECO:0000256" key="6">
    <source>
        <dbReference type="ARBA" id="ARBA00022670"/>
    </source>
</evidence>
<evidence type="ECO:0000256" key="9">
    <source>
        <dbReference type="ARBA" id="ARBA00022833"/>
    </source>
</evidence>
<keyword evidence="8" id="KW-0378">Hydrolase</keyword>
<feature type="active site" description="Proton donor/acceptor" evidence="13">
    <location>
        <position position="213"/>
    </location>
</feature>
<dbReference type="PROSITE" id="PS52035">
    <property type="entry name" value="PEPTIDASE_M14"/>
    <property type="match status" value="1"/>
</dbReference>
<sequence length="254" mass="29300">QGNRAIVIEATIHAREWITSATATWVLNELLTSTDPEVMEIAENIDWYFIPVFNPDGFHYTKTTNRLWRKTRYPHYRLCYGVDLNRNFDFQWMSVGASDNPCSETFAGPVAFSDPESRALRDFYEARKDEIRVYLAFHSYGQYILSPWGYTYDHVHNYDELMQIGNAAAAAIRERYGTEYTVGSTAETLYFNSGSSRDWLKGVHDIDVSYTIEFRDTGTYGFVLPPEQILPNSLEIFDGVKAIVRECRVIGYLN</sequence>
<dbReference type="PRINTS" id="PR00765">
    <property type="entry name" value="CRBOXYPTASEA"/>
</dbReference>
<accession>A0A9Q0S5I2</accession>
<comment type="cofactor">
    <cofactor evidence="1">
        <name>Zn(2+)</name>
        <dbReference type="ChEBI" id="CHEBI:29105"/>
    </cofactor>
</comment>
<proteinExistence type="inferred from homology"/>
<dbReference type="OrthoDB" id="3626597at2759"/>
<feature type="non-terminal residue" evidence="15">
    <location>
        <position position="254"/>
    </location>
</feature>
<evidence type="ECO:0000256" key="11">
    <source>
        <dbReference type="ARBA" id="ARBA00023157"/>
    </source>
</evidence>
<keyword evidence="9" id="KW-0862">Zinc</keyword>
<evidence type="ECO:0000313" key="15">
    <source>
        <dbReference type="EMBL" id="KAJ6646192.1"/>
    </source>
</evidence>
<dbReference type="PANTHER" id="PTHR11705">
    <property type="entry name" value="PROTEASE FAMILY M14 CARBOXYPEPTIDASE A,B"/>
    <property type="match status" value="1"/>
</dbReference>
<keyword evidence="5 15" id="KW-0121">Carboxypeptidase</keyword>
<keyword evidence="11" id="KW-1015">Disulfide bond</keyword>
<protein>
    <submittedName>
        <fullName evidence="15">Zinc carboxypeptidase</fullName>
    </submittedName>
</protein>
<dbReference type="GO" id="GO:0005615">
    <property type="term" value="C:extracellular space"/>
    <property type="evidence" value="ECO:0007669"/>
    <property type="project" value="TreeGrafter"/>
</dbReference>
<dbReference type="GO" id="GO:0008270">
    <property type="term" value="F:zinc ion binding"/>
    <property type="evidence" value="ECO:0007669"/>
    <property type="project" value="InterPro"/>
</dbReference>
<comment type="function">
    <text evidence="12">Involved in the digestion of the blood meal.</text>
</comment>
<keyword evidence="7" id="KW-0479">Metal-binding</keyword>
<keyword evidence="10" id="KW-0482">Metalloprotease</keyword>
<evidence type="ECO:0000256" key="8">
    <source>
        <dbReference type="ARBA" id="ARBA00022801"/>
    </source>
</evidence>
<feature type="domain" description="Peptidase M14" evidence="14">
    <location>
        <begin position="1"/>
        <end position="247"/>
    </location>
</feature>
<dbReference type="PANTHER" id="PTHR11705:SF123">
    <property type="entry name" value="PEPTIDASE M14 CARBOXYPEPTIDASE A DOMAIN-CONTAINING PROTEIN-RELATED"/>
    <property type="match status" value="1"/>
</dbReference>
<evidence type="ECO:0000256" key="2">
    <source>
        <dbReference type="ARBA" id="ARBA00004613"/>
    </source>
</evidence>
<dbReference type="InterPro" id="IPR000834">
    <property type="entry name" value="Peptidase_M14"/>
</dbReference>
<dbReference type="CDD" id="cd03860">
    <property type="entry name" value="M14_CP_A-B_like"/>
    <property type="match status" value="1"/>
</dbReference>
<evidence type="ECO:0000256" key="7">
    <source>
        <dbReference type="ARBA" id="ARBA00022723"/>
    </source>
</evidence>
<evidence type="ECO:0000256" key="12">
    <source>
        <dbReference type="ARBA" id="ARBA00057299"/>
    </source>
</evidence>
<dbReference type="SMART" id="SM00631">
    <property type="entry name" value="Zn_pept"/>
    <property type="match status" value="1"/>
</dbReference>
<dbReference type="FunFam" id="3.40.630.10:FF:000040">
    <property type="entry name" value="zinc carboxypeptidase"/>
    <property type="match status" value="1"/>
</dbReference>
<evidence type="ECO:0000256" key="13">
    <source>
        <dbReference type="PROSITE-ProRule" id="PRU01379"/>
    </source>
</evidence>
<dbReference type="AlphaFoldDB" id="A0A9Q0S5I2"/>
<dbReference type="Proteomes" id="UP001151699">
    <property type="component" value="Chromosome A"/>
</dbReference>
<evidence type="ECO:0000256" key="1">
    <source>
        <dbReference type="ARBA" id="ARBA00001947"/>
    </source>
</evidence>
<keyword evidence="6" id="KW-0645">Protease</keyword>
<dbReference type="GO" id="GO:0006508">
    <property type="term" value="P:proteolysis"/>
    <property type="evidence" value="ECO:0007669"/>
    <property type="project" value="UniProtKB-KW"/>
</dbReference>
<comment type="subcellular location">
    <subcellularLocation>
        <location evidence="2">Secreted</location>
    </subcellularLocation>
</comment>
<gene>
    <name evidence="15" type="primary">CBPZ_1</name>
    <name evidence="15" type="ORF">Bhyg_01403</name>
</gene>
<dbReference type="Pfam" id="PF00246">
    <property type="entry name" value="Peptidase_M14"/>
    <property type="match status" value="1"/>
</dbReference>
<name>A0A9Q0S5I2_9DIPT</name>
<comment type="similarity">
    <text evidence="3 13">Belongs to the peptidase M14 family.</text>
</comment>
<evidence type="ECO:0000256" key="5">
    <source>
        <dbReference type="ARBA" id="ARBA00022645"/>
    </source>
</evidence>
<evidence type="ECO:0000259" key="14">
    <source>
        <dbReference type="PROSITE" id="PS52035"/>
    </source>
</evidence>